<dbReference type="Proteomes" id="UP000275232">
    <property type="component" value="Unassembled WGS sequence"/>
</dbReference>
<comment type="caution">
    <text evidence="2">The sequence shown here is derived from an EMBL/GenBank/DDBJ whole genome shotgun (WGS) entry which is preliminary data.</text>
</comment>
<protein>
    <submittedName>
        <fullName evidence="2">Hydrolase 1, exosortase A system-associated</fullName>
    </submittedName>
</protein>
<dbReference type="NCBIfam" id="TIGR03100">
    <property type="entry name" value="hydr1_PEP"/>
    <property type="match status" value="1"/>
</dbReference>
<dbReference type="AlphaFoldDB" id="A0A3N5CJW7"/>
<organism evidence="2 3">
    <name type="scientific">Aurantiacibacter spongiae</name>
    <dbReference type="NCBI Taxonomy" id="2488860"/>
    <lineage>
        <taxon>Bacteria</taxon>
        <taxon>Pseudomonadati</taxon>
        <taxon>Pseudomonadota</taxon>
        <taxon>Alphaproteobacteria</taxon>
        <taxon>Sphingomonadales</taxon>
        <taxon>Erythrobacteraceae</taxon>
        <taxon>Aurantiacibacter</taxon>
    </lineage>
</organism>
<keyword evidence="2" id="KW-0378">Hydrolase</keyword>
<feature type="domain" description="AB hydrolase-1" evidence="1">
    <location>
        <begin position="45"/>
        <end position="249"/>
    </location>
</feature>
<name>A0A3N5CJW7_9SPHN</name>
<dbReference type="InterPro" id="IPR017531">
    <property type="entry name" value="Hydrolase-1_PEP"/>
</dbReference>
<keyword evidence="3" id="KW-1185">Reference proteome</keyword>
<dbReference type="Pfam" id="PF12697">
    <property type="entry name" value="Abhydrolase_6"/>
    <property type="match status" value="1"/>
</dbReference>
<dbReference type="SUPFAM" id="SSF53474">
    <property type="entry name" value="alpha/beta-Hydrolases"/>
    <property type="match status" value="1"/>
</dbReference>
<gene>
    <name evidence="2" type="ORF">EG799_13850</name>
</gene>
<dbReference type="Gene3D" id="3.40.50.1820">
    <property type="entry name" value="alpha/beta hydrolase"/>
    <property type="match status" value="1"/>
</dbReference>
<evidence type="ECO:0000259" key="1">
    <source>
        <dbReference type="Pfam" id="PF12697"/>
    </source>
</evidence>
<sequence length="265" mass="28574">MTRRFVSFPCEDETLVATLDEAEGASGLLILGGGNEVRSGPFGSLSRLAARVARSGYPVWRFDRRGVGDSSGDNCGFRDAGADLGAAIRAFRREAPRVRRVVAFGNCDAASALMLVSGGGCDALVLANPWTFESDDAALPPAAIRARYSEKLRNPRELARLVTGGVSYASLLRGMVAALRPPPPPTPLIEDMAAGLARYHGAVEILLAGRDRTAQAFARSWPENDDRIMKREQADHAFSAPEDADWLAERLLVVLHEQARQLDMG</sequence>
<evidence type="ECO:0000313" key="2">
    <source>
        <dbReference type="EMBL" id="RPF68836.1"/>
    </source>
</evidence>
<evidence type="ECO:0000313" key="3">
    <source>
        <dbReference type="Proteomes" id="UP000275232"/>
    </source>
</evidence>
<dbReference type="OrthoDB" id="249225at2"/>
<dbReference type="RefSeq" id="WP_123883181.1">
    <property type="nucleotide sequence ID" value="NZ_RPFZ01000002.1"/>
</dbReference>
<reference evidence="2 3" key="1">
    <citation type="submission" date="2018-11" db="EMBL/GenBank/DDBJ databases">
        <title>Erythrobacter spongiae sp. nov., isolated from a marine sponge.</title>
        <authorList>
            <person name="Zhuang L."/>
            <person name="Luo L."/>
        </authorList>
    </citation>
    <scope>NUCLEOTIDE SEQUENCE [LARGE SCALE GENOMIC DNA]</scope>
    <source>
        <strain evidence="2 3">HN-E23</strain>
    </source>
</reference>
<proteinExistence type="predicted"/>
<accession>A0A3N5CJW7</accession>
<dbReference type="InterPro" id="IPR029058">
    <property type="entry name" value="AB_hydrolase_fold"/>
</dbReference>
<dbReference type="EMBL" id="RPFZ01000002">
    <property type="protein sequence ID" value="RPF68836.1"/>
    <property type="molecule type" value="Genomic_DNA"/>
</dbReference>
<dbReference type="GO" id="GO:0016787">
    <property type="term" value="F:hydrolase activity"/>
    <property type="evidence" value="ECO:0007669"/>
    <property type="project" value="UniProtKB-KW"/>
</dbReference>
<dbReference type="InterPro" id="IPR000073">
    <property type="entry name" value="AB_hydrolase_1"/>
</dbReference>